<evidence type="ECO:0000256" key="2">
    <source>
        <dbReference type="ARBA" id="ARBA00004718"/>
    </source>
</evidence>
<comment type="similarity">
    <text evidence="3">Belongs to the NSE2 family.</text>
</comment>
<dbReference type="Proteomes" id="UP001515500">
    <property type="component" value="Unplaced"/>
</dbReference>
<evidence type="ECO:0000256" key="11">
    <source>
        <dbReference type="SAM" id="MobiDB-lite"/>
    </source>
</evidence>
<keyword evidence="6 10" id="KW-0863">Zinc-finger</keyword>
<dbReference type="GO" id="GO:0008270">
    <property type="term" value="F:zinc ion binding"/>
    <property type="evidence" value="ECO:0007669"/>
    <property type="project" value="UniProtKB-KW"/>
</dbReference>
<dbReference type="InterPro" id="IPR013083">
    <property type="entry name" value="Znf_RING/FYVE/PHD"/>
</dbReference>
<dbReference type="PANTHER" id="PTHR21330">
    <property type="entry name" value="E3 SUMO-PROTEIN LIGASE NSE2"/>
    <property type="match status" value="1"/>
</dbReference>
<dbReference type="GO" id="GO:0032876">
    <property type="term" value="P:negative regulation of DNA endoreduplication"/>
    <property type="evidence" value="ECO:0007669"/>
    <property type="project" value="EnsemblPlants"/>
</dbReference>
<evidence type="ECO:0000256" key="10">
    <source>
        <dbReference type="PROSITE-ProRule" id="PRU00452"/>
    </source>
</evidence>
<dbReference type="PROSITE" id="PS51044">
    <property type="entry name" value="ZF_SP_RING"/>
    <property type="match status" value="1"/>
</dbReference>
<evidence type="ECO:0000256" key="5">
    <source>
        <dbReference type="ARBA" id="ARBA00022723"/>
    </source>
</evidence>
<dbReference type="GO" id="GO:0080038">
    <property type="term" value="P:positive regulation of cytokinin-activated signaling pathway"/>
    <property type="evidence" value="ECO:0007669"/>
    <property type="project" value="EnsemblPlants"/>
</dbReference>
<accession>A0AB40AYF6</accession>
<keyword evidence="13" id="KW-1185">Reference proteome</keyword>
<dbReference type="GO" id="GO:0000724">
    <property type="term" value="P:double-strand break repair via homologous recombination"/>
    <property type="evidence" value="ECO:0007669"/>
    <property type="project" value="InterPro"/>
</dbReference>
<evidence type="ECO:0000256" key="6">
    <source>
        <dbReference type="ARBA" id="ARBA00022771"/>
    </source>
</evidence>
<dbReference type="GO" id="GO:0061665">
    <property type="term" value="F:SUMO ligase activity"/>
    <property type="evidence" value="ECO:0007669"/>
    <property type="project" value="TreeGrafter"/>
</dbReference>
<dbReference type="GO" id="GO:0030915">
    <property type="term" value="C:Smc5-Smc6 complex"/>
    <property type="evidence" value="ECO:0007669"/>
    <property type="project" value="InterPro"/>
</dbReference>
<dbReference type="GO" id="GO:0005634">
    <property type="term" value="C:nucleus"/>
    <property type="evidence" value="ECO:0007669"/>
    <property type="project" value="UniProtKB-SubCell"/>
</dbReference>
<evidence type="ECO:0000259" key="12">
    <source>
        <dbReference type="PROSITE" id="PS51044"/>
    </source>
</evidence>
<evidence type="ECO:0000256" key="1">
    <source>
        <dbReference type="ARBA" id="ARBA00004123"/>
    </source>
</evidence>
<evidence type="ECO:0000256" key="4">
    <source>
        <dbReference type="ARBA" id="ARBA00022679"/>
    </source>
</evidence>
<gene>
    <name evidence="14" type="primary">LOC120256065</name>
</gene>
<dbReference type="RefSeq" id="XP_039119764.1">
    <property type="nucleotide sequence ID" value="XM_039263830.1"/>
</dbReference>
<reference evidence="14" key="1">
    <citation type="submission" date="2025-08" db="UniProtKB">
        <authorList>
            <consortium name="RefSeq"/>
        </authorList>
    </citation>
    <scope>IDENTIFICATION</scope>
</reference>
<keyword evidence="8" id="KW-0862">Zinc</keyword>
<keyword evidence="9" id="KW-0539">Nucleus</keyword>
<dbReference type="Gene3D" id="3.30.40.10">
    <property type="entry name" value="Zinc/RING finger domain, C3HC4 (zinc finger)"/>
    <property type="match status" value="1"/>
</dbReference>
<keyword evidence="5" id="KW-0479">Metal-binding</keyword>
<evidence type="ECO:0000313" key="14">
    <source>
        <dbReference type="RefSeq" id="XP_039119764.1"/>
    </source>
</evidence>
<evidence type="ECO:0000256" key="8">
    <source>
        <dbReference type="ARBA" id="ARBA00022833"/>
    </source>
</evidence>
<feature type="region of interest" description="Disordered" evidence="11">
    <location>
        <begin position="1"/>
        <end position="20"/>
    </location>
</feature>
<dbReference type="GO" id="GO:0008284">
    <property type="term" value="P:positive regulation of cell population proliferation"/>
    <property type="evidence" value="ECO:0007669"/>
    <property type="project" value="EnsemblPlants"/>
</dbReference>
<evidence type="ECO:0000256" key="7">
    <source>
        <dbReference type="ARBA" id="ARBA00022786"/>
    </source>
</evidence>
<name>A0AB40AYF6_DIOCR</name>
<dbReference type="SUPFAM" id="SSF57850">
    <property type="entry name" value="RING/U-box"/>
    <property type="match status" value="1"/>
</dbReference>
<organism evidence="13 14">
    <name type="scientific">Dioscorea cayennensis subsp. rotundata</name>
    <name type="common">White Guinea yam</name>
    <name type="synonym">Dioscorea rotundata</name>
    <dbReference type="NCBI Taxonomy" id="55577"/>
    <lineage>
        <taxon>Eukaryota</taxon>
        <taxon>Viridiplantae</taxon>
        <taxon>Streptophyta</taxon>
        <taxon>Embryophyta</taxon>
        <taxon>Tracheophyta</taxon>
        <taxon>Spermatophyta</taxon>
        <taxon>Magnoliopsida</taxon>
        <taxon>Liliopsida</taxon>
        <taxon>Dioscoreales</taxon>
        <taxon>Dioscoreaceae</taxon>
        <taxon>Dioscorea</taxon>
    </lineage>
</organism>
<evidence type="ECO:0000256" key="3">
    <source>
        <dbReference type="ARBA" id="ARBA00008212"/>
    </source>
</evidence>
<feature type="domain" description="SP-RING-type" evidence="12">
    <location>
        <begin position="149"/>
        <end position="234"/>
    </location>
</feature>
<comment type="subcellular location">
    <subcellularLocation>
        <location evidence="1">Nucleus</location>
    </subcellularLocation>
</comment>
<dbReference type="GO" id="GO:0048509">
    <property type="term" value="P:regulation of meristem development"/>
    <property type="evidence" value="ECO:0007669"/>
    <property type="project" value="EnsemblPlants"/>
</dbReference>
<dbReference type="InterPro" id="IPR026846">
    <property type="entry name" value="Nse2(Mms21)"/>
</dbReference>
<protein>
    <submittedName>
        <fullName evidence="14">E3 SUMO-protein ligase MMS21 isoform X1</fullName>
    </submittedName>
</protein>
<dbReference type="Pfam" id="PF11789">
    <property type="entry name" value="zf-Nse"/>
    <property type="match status" value="1"/>
</dbReference>
<dbReference type="GO" id="GO:0060250">
    <property type="term" value="P:germ-line stem-cell niche homeostasis"/>
    <property type="evidence" value="ECO:0007669"/>
    <property type="project" value="EnsemblPlants"/>
</dbReference>
<dbReference type="AlphaFoldDB" id="A0AB40AYF6"/>
<dbReference type="GO" id="GO:0016925">
    <property type="term" value="P:protein sumoylation"/>
    <property type="evidence" value="ECO:0007669"/>
    <property type="project" value="EnsemblPlants"/>
</dbReference>
<dbReference type="GO" id="GO:0010082">
    <property type="term" value="P:regulation of root meristem growth"/>
    <property type="evidence" value="ECO:0007669"/>
    <property type="project" value="EnsemblPlants"/>
</dbReference>
<dbReference type="PANTHER" id="PTHR21330:SF1">
    <property type="entry name" value="E3 SUMO-PROTEIN LIGASE NSE2"/>
    <property type="match status" value="1"/>
</dbReference>
<comment type="pathway">
    <text evidence="2">Protein modification; protein sumoylation.</text>
</comment>
<evidence type="ECO:0000313" key="13">
    <source>
        <dbReference type="Proteomes" id="UP001515500"/>
    </source>
</evidence>
<proteinExistence type="inferred from homology"/>
<dbReference type="GO" id="GO:0045931">
    <property type="term" value="P:positive regulation of mitotic cell cycle"/>
    <property type="evidence" value="ECO:0007669"/>
    <property type="project" value="EnsemblPlants"/>
</dbReference>
<keyword evidence="4" id="KW-0808">Transferase</keyword>
<dbReference type="GO" id="GO:0016874">
    <property type="term" value="F:ligase activity"/>
    <property type="evidence" value="ECO:0007669"/>
    <property type="project" value="UniProtKB-KW"/>
</dbReference>
<sequence>MASTAAASTSASRSGNSGTARITTTAATLSSDNQSLVAEIRKAIGMIKAVAVDLEKDQQSDKVNQLEDAVLELLATYDDCTSFSDAIQQVGSRYQPSDQVTDFKKLLEDEAARLKAASQSAPQSNPLYRQFKEAVWNVHHAGQPMPGEEQEDIVMTTTQTTLKNFTCPITGKPVINLQNPVRGMDCRHIYEKDAIMHHIRTKNTCPVAGCPKILQAGRILCDHLLLIEIDELRSAQNTAVDATVVEDFTELDDDE</sequence>
<keyword evidence="7" id="KW-0833">Ubl conjugation pathway</keyword>
<dbReference type="GeneID" id="120256065"/>
<dbReference type="CDD" id="cd16651">
    <property type="entry name" value="SPL-RING_NSE2"/>
    <property type="match status" value="1"/>
</dbReference>
<dbReference type="InterPro" id="IPR004181">
    <property type="entry name" value="Znf_MIZ"/>
</dbReference>
<keyword evidence="14" id="KW-0436">Ligase</keyword>
<evidence type="ECO:0000256" key="9">
    <source>
        <dbReference type="ARBA" id="ARBA00023242"/>
    </source>
</evidence>